<dbReference type="Gene3D" id="3.30.390.10">
    <property type="entry name" value="Enolase-like, N-terminal domain"/>
    <property type="match status" value="1"/>
</dbReference>
<protein>
    <recommendedName>
        <fullName evidence="7">Dipeptide epimerase</fullName>
        <ecNumber evidence="7">5.1.1.-</ecNumber>
    </recommendedName>
</protein>
<evidence type="ECO:0000256" key="3">
    <source>
        <dbReference type="ARBA" id="ARBA00022842"/>
    </source>
</evidence>
<evidence type="ECO:0000256" key="1">
    <source>
        <dbReference type="ARBA" id="ARBA00008031"/>
    </source>
</evidence>
<feature type="active site" description="Proton acceptor; specific for (R)-substrate epimerization" evidence="5">
    <location>
        <position position="156"/>
    </location>
</feature>
<dbReference type="GO" id="GO:0016855">
    <property type="term" value="F:racemase and epimerase activity, acting on amino acids and derivatives"/>
    <property type="evidence" value="ECO:0007669"/>
    <property type="project" value="UniProtKB-UniRule"/>
</dbReference>
<name>A0A6J4HLR5_9BACT</name>
<dbReference type="Pfam" id="PF13378">
    <property type="entry name" value="MR_MLE_C"/>
    <property type="match status" value="1"/>
</dbReference>
<dbReference type="InterPro" id="IPR029017">
    <property type="entry name" value="Enolase-like_N"/>
</dbReference>
<dbReference type="AlphaFoldDB" id="A0A6J4HLR5"/>
<dbReference type="PANTHER" id="PTHR48073:SF2">
    <property type="entry name" value="O-SUCCINYLBENZOATE SYNTHASE"/>
    <property type="match status" value="1"/>
</dbReference>
<keyword evidence="4 7" id="KW-0413">Isomerase</keyword>
<dbReference type="Gene3D" id="3.20.20.120">
    <property type="entry name" value="Enolase-like C-terminal domain"/>
    <property type="match status" value="1"/>
</dbReference>
<feature type="active site" description="Proton acceptor; specific for (S)-substrate epimerization" evidence="5">
    <location>
        <position position="254"/>
    </location>
</feature>
<organism evidence="9">
    <name type="scientific">uncultured Adhaeribacter sp</name>
    <dbReference type="NCBI Taxonomy" id="448109"/>
    <lineage>
        <taxon>Bacteria</taxon>
        <taxon>Pseudomonadati</taxon>
        <taxon>Bacteroidota</taxon>
        <taxon>Cytophagia</taxon>
        <taxon>Cytophagales</taxon>
        <taxon>Hymenobacteraceae</taxon>
        <taxon>Adhaeribacter</taxon>
        <taxon>environmental samples</taxon>
    </lineage>
</organism>
<feature type="binding site" evidence="6">
    <location>
        <position position="207"/>
    </location>
    <ligand>
        <name>Mg(2+)</name>
        <dbReference type="ChEBI" id="CHEBI:18420"/>
    </ligand>
</feature>
<evidence type="ECO:0000313" key="9">
    <source>
        <dbReference type="EMBL" id="CAA9228017.1"/>
    </source>
</evidence>
<dbReference type="InterPro" id="IPR036849">
    <property type="entry name" value="Enolase-like_C_sf"/>
</dbReference>
<dbReference type="InterPro" id="IPR029065">
    <property type="entry name" value="Enolase_C-like"/>
</dbReference>
<dbReference type="PANTHER" id="PTHR48073">
    <property type="entry name" value="O-SUCCINYLBENZOATE SYNTHASE-RELATED"/>
    <property type="match status" value="1"/>
</dbReference>
<evidence type="ECO:0000256" key="2">
    <source>
        <dbReference type="ARBA" id="ARBA00022723"/>
    </source>
</evidence>
<evidence type="ECO:0000256" key="7">
    <source>
        <dbReference type="RuleBase" id="RU366006"/>
    </source>
</evidence>
<gene>
    <name evidence="9" type="ORF">AVDCRST_MAG95-861</name>
</gene>
<accession>A0A6J4HLR5</accession>
<dbReference type="InterPro" id="IPR034603">
    <property type="entry name" value="Dipeptide_epimerase"/>
</dbReference>
<evidence type="ECO:0000256" key="6">
    <source>
        <dbReference type="PIRSR" id="PIRSR634603-3"/>
    </source>
</evidence>
<dbReference type="EMBL" id="CADCTJ010000277">
    <property type="protein sequence ID" value="CAA9228017.1"/>
    <property type="molecule type" value="Genomic_DNA"/>
</dbReference>
<proteinExistence type="inferred from homology"/>
<sequence>MLTWHLEAKQLELRYTWKIARNAADTKTNLFVRVADQKQIGIGEAAPNVRYHETPELLTNQFQNLLDNGLEYVRDLPDLQALLELHPVANALRFAVESAYIHFTCMHQNQAVSQYLGLAAAGMVATTYTVPIMAPELVKDFIRENRLNRFQSLKIKVNQAGGLALVRSVAEVSDRPLIIDGNEAWTNPDDLLQFLRDIKDLPVLFVEQPLPASEQDAYRYLKKYTPYDIFADESVTNQPDFTQLRDQFHGVNMKLMKAGGYLNGARILQETRAHGLKTMIGCMVETSLGIWSALQLCHGVTYADLDGFLVLKEEPFGIVKEQAGNLTF</sequence>
<feature type="domain" description="Mandelate racemase/muconate lactonizing enzyme C-terminal" evidence="8">
    <location>
        <begin position="135"/>
        <end position="228"/>
    </location>
</feature>
<comment type="similarity">
    <text evidence="1 7">Belongs to the mandelate racemase/muconate lactonizing enzyme family.</text>
</comment>
<dbReference type="InterPro" id="IPR013342">
    <property type="entry name" value="Mandelate_racemase_C"/>
</dbReference>
<dbReference type="SMART" id="SM00922">
    <property type="entry name" value="MR_MLE"/>
    <property type="match status" value="1"/>
</dbReference>
<comment type="cofactor">
    <cofactor evidence="6 7">
        <name>Mg(2+)</name>
        <dbReference type="ChEBI" id="CHEBI:18420"/>
    </cofactor>
    <text evidence="6 7">Binds 1 Mg(2+) ion per subunit.</text>
</comment>
<keyword evidence="2 6" id="KW-0479">Metal-binding</keyword>
<dbReference type="SUPFAM" id="SSF54826">
    <property type="entry name" value="Enolase N-terminal domain-like"/>
    <property type="match status" value="1"/>
</dbReference>
<dbReference type="SUPFAM" id="SSF51604">
    <property type="entry name" value="Enolase C-terminal domain-like"/>
    <property type="match status" value="1"/>
</dbReference>
<dbReference type="EC" id="5.1.1.-" evidence="7"/>
<reference evidence="9" key="1">
    <citation type="submission" date="2020-02" db="EMBL/GenBank/DDBJ databases">
        <authorList>
            <person name="Meier V. D."/>
        </authorList>
    </citation>
    <scope>NUCLEOTIDE SEQUENCE</scope>
    <source>
        <strain evidence="9">AVDCRST_MAG95</strain>
    </source>
</reference>
<evidence type="ECO:0000256" key="4">
    <source>
        <dbReference type="ARBA" id="ARBA00023235"/>
    </source>
</evidence>
<dbReference type="CDD" id="cd03319">
    <property type="entry name" value="L-Ala-DL-Glu_epimerase"/>
    <property type="match status" value="1"/>
</dbReference>
<dbReference type="GO" id="GO:0000287">
    <property type="term" value="F:magnesium ion binding"/>
    <property type="evidence" value="ECO:0007669"/>
    <property type="project" value="UniProtKB-ARBA"/>
</dbReference>
<feature type="binding site" evidence="6">
    <location>
        <position position="180"/>
    </location>
    <ligand>
        <name>Mg(2+)</name>
        <dbReference type="ChEBI" id="CHEBI:18420"/>
    </ligand>
</feature>
<evidence type="ECO:0000259" key="8">
    <source>
        <dbReference type="SMART" id="SM00922"/>
    </source>
</evidence>
<feature type="binding site" evidence="6">
    <location>
        <position position="232"/>
    </location>
    <ligand>
        <name>Mg(2+)</name>
        <dbReference type="ChEBI" id="CHEBI:18420"/>
    </ligand>
</feature>
<keyword evidence="3 6" id="KW-0460">Magnesium</keyword>
<evidence type="ECO:0000256" key="5">
    <source>
        <dbReference type="PIRSR" id="PIRSR634603-1"/>
    </source>
</evidence>